<dbReference type="Pfam" id="PF00560">
    <property type="entry name" value="LRR_1"/>
    <property type="match status" value="1"/>
</dbReference>
<feature type="region of interest" description="Disordered" evidence="4">
    <location>
        <begin position="223"/>
        <end position="255"/>
    </location>
</feature>
<evidence type="ECO:0008006" key="6">
    <source>
        <dbReference type="Google" id="ProtNLM"/>
    </source>
</evidence>
<dbReference type="SMART" id="SM00364">
    <property type="entry name" value="LRR_BAC"/>
    <property type="match status" value="3"/>
</dbReference>
<keyword evidence="2" id="KW-0677">Repeat</keyword>
<gene>
    <name evidence="5" type="ORF">TVY486_0907230</name>
</gene>
<dbReference type="Gene3D" id="3.80.10.10">
    <property type="entry name" value="Ribonuclease Inhibitor"/>
    <property type="match status" value="2"/>
</dbReference>
<dbReference type="AlphaFoldDB" id="G0U3P5"/>
<dbReference type="PANTHER" id="PTHR15454:SF56">
    <property type="entry name" value="PROTEIN PHOSPHATASE 1 REGULATORY SUBUNIT 7-RELATED"/>
    <property type="match status" value="1"/>
</dbReference>
<dbReference type="GO" id="GO:0005737">
    <property type="term" value="C:cytoplasm"/>
    <property type="evidence" value="ECO:0007669"/>
    <property type="project" value="TreeGrafter"/>
</dbReference>
<name>G0U3P5_TRYVY</name>
<evidence type="ECO:0000256" key="4">
    <source>
        <dbReference type="SAM" id="MobiDB-lite"/>
    </source>
</evidence>
<evidence type="ECO:0000313" key="5">
    <source>
        <dbReference type="EMBL" id="CCC50902.1"/>
    </source>
</evidence>
<evidence type="ECO:0000256" key="3">
    <source>
        <dbReference type="SAM" id="Coils"/>
    </source>
</evidence>
<dbReference type="InterPro" id="IPR032675">
    <property type="entry name" value="LRR_dom_sf"/>
</dbReference>
<proteinExistence type="predicted"/>
<dbReference type="SUPFAM" id="SSF52075">
    <property type="entry name" value="Outer arm dynein light chain 1"/>
    <property type="match status" value="1"/>
</dbReference>
<feature type="compositionally biased region" description="Low complexity" evidence="4">
    <location>
        <begin position="231"/>
        <end position="250"/>
    </location>
</feature>
<accession>G0U3P5</accession>
<protein>
    <recommendedName>
        <fullName evidence="6">Leucine-rich repeat protein (LRRP)</fullName>
    </recommendedName>
</protein>
<dbReference type="EMBL" id="HE573025">
    <property type="protein sequence ID" value="CCC50902.1"/>
    <property type="molecule type" value="Genomic_DNA"/>
</dbReference>
<reference evidence="5" key="1">
    <citation type="journal article" date="2012" name="Proc. Natl. Acad. Sci. U.S.A.">
        <title>Antigenic diversity is generated by distinct evolutionary mechanisms in African trypanosome species.</title>
        <authorList>
            <person name="Jackson A.P."/>
            <person name="Berry A."/>
            <person name="Aslett M."/>
            <person name="Allison H.C."/>
            <person name="Burton P."/>
            <person name="Vavrova-Anderson J."/>
            <person name="Brown R."/>
            <person name="Browne H."/>
            <person name="Corton N."/>
            <person name="Hauser H."/>
            <person name="Gamble J."/>
            <person name="Gilderthorp R."/>
            <person name="Marcello L."/>
            <person name="McQuillan J."/>
            <person name="Otto T.D."/>
            <person name="Quail M.A."/>
            <person name="Sanders M.J."/>
            <person name="van Tonder A."/>
            <person name="Ginger M.L."/>
            <person name="Field M.C."/>
            <person name="Barry J.D."/>
            <person name="Hertz-Fowler C."/>
            <person name="Berriman M."/>
        </authorList>
    </citation>
    <scope>NUCLEOTIDE SEQUENCE</scope>
    <source>
        <strain evidence="5">Y486</strain>
    </source>
</reference>
<dbReference type="OMA" id="PENRMWK"/>
<sequence>MELRLSHKGIQFFDATTLLLGATDKGCGRKTTSQKEHRIAVSLLDLSHNRLTSFVGAQTLLGLRVLDLSNNSLESLDVASLPGSLILLNVAHNALQSLSGLSTAVPKLKEFNASFNRLTSSGLSDLPRTLVTVSCHGNLLESVDPFVRLSQLHSLDVSSNRVGDVKELLKLRALPALRQLEMRGNSVMHQPDAVPLLLEAVPKLARLDRTPLSQVYGNQMFKAQRSRSANRSHSASSVSRASACSTTAVRRMGDRSERDMEVRLLETRIKELKRLVEDAEKSEQQLRYQKKILQEQVGACAGVIDSQALELERLEREIIALKHEEAALEEPATELEQTFTQTHASLVARRLSQSSECIRLRHGKPETMAPALAVSLLTTHSRT</sequence>
<evidence type="ECO:0000256" key="1">
    <source>
        <dbReference type="ARBA" id="ARBA00022614"/>
    </source>
</evidence>
<keyword evidence="1" id="KW-0433">Leucine-rich repeat</keyword>
<dbReference type="PROSITE" id="PS51450">
    <property type="entry name" value="LRR"/>
    <property type="match status" value="2"/>
</dbReference>
<keyword evidence="3" id="KW-0175">Coiled coil</keyword>
<dbReference type="PANTHER" id="PTHR15454">
    <property type="entry name" value="NISCHARIN RELATED"/>
    <property type="match status" value="1"/>
</dbReference>
<dbReference type="PRINTS" id="PR00019">
    <property type="entry name" value="LEURICHRPT"/>
</dbReference>
<dbReference type="InterPro" id="IPR001611">
    <property type="entry name" value="Leu-rich_rpt"/>
</dbReference>
<organism evidence="5">
    <name type="scientific">Trypanosoma vivax (strain Y486)</name>
    <dbReference type="NCBI Taxonomy" id="1055687"/>
    <lineage>
        <taxon>Eukaryota</taxon>
        <taxon>Discoba</taxon>
        <taxon>Euglenozoa</taxon>
        <taxon>Kinetoplastea</taxon>
        <taxon>Metakinetoplastina</taxon>
        <taxon>Trypanosomatida</taxon>
        <taxon>Trypanosomatidae</taxon>
        <taxon>Trypanosoma</taxon>
        <taxon>Duttonella</taxon>
    </lineage>
</organism>
<feature type="coiled-coil region" evidence="3">
    <location>
        <begin position="262"/>
        <end position="331"/>
    </location>
</feature>
<evidence type="ECO:0000256" key="2">
    <source>
        <dbReference type="ARBA" id="ARBA00022737"/>
    </source>
</evidence>
<dbReference type="VEuPathDB" id="TriTrypDB:TvY486_0907230"/>